<dbReference type="Proteomes" id="UP000179005">
    <property type="component" value="Unassembled WGS sequence"/>
</dbReference>
<evidence type="ECO:0000313" key="2">
    <source>
        <dbReference type="Proteomes" id="UP000179005"/>
    </source>
</evidence>
<gene>
    <name evidence="1" type="ORF">A2797_01270</name>
</gene>
<organism evidence="1 2">
    <name type="scientific">candidate division WWE3 bacterium RIFCSPHIGHO2_01_FULL_48_15</name>
    <dbReference type="NCBI Taxonomy" id="1802619"/>
    <lineage>
        <taxon>Bacteria</taxon>
        <taxon>Katanobacteria</taxon>
    </lineage>
</organism>
<accession>A0A1F4VFD2</accession>
<name>A0A1F4VFD2_UNCKA</name>
<dbReference type="STRING" id="1802619.A2797_01270"/>
<evidence type="ECO:0000313" key="1">
    <source>
        <dbReference type="EMBL" id="OGC55981.1"/>
    </source>
</evidence>
<dbReference type="AlphaFoldDB" id="A0A1F4VFD2"/>
<sequence>MSRATLPVYISPEDKGALEAAGVKFGKVVAGAPGFQYVELPDGWCVVETHDSSIRKLIDAKDRQRAFISYSEDREGWGASLHASLRFRFIVGVDSNERRVLSYVTDCDRVIHRFKPVLLKDQTTPAALAAEDRARKVALVWINEHYPNWRDPAAYWDV</sequence>
<comment type="caution">
    <text evidence="1">The sequence shown here is derived from an EMBL/GenBank/DDBJ whole genome shotgun (WGS) entry which is preliminary data.</text>
</comment>
<reference evidence="1 2" key="1">
    <citation type="journal article" date="2016" name="Nat. Commun.">
        <title>Thousands of microbial genomes shed light on interconnected biogeochemical processes in an aquifer system.</title>
        <authorList>
            <person name="Anantharaman K."/>
            <person name="Brown C.T."/>
            <person name="Hug L.A."/>
            <person name="Sharon I."/>
            <person name="Castelle C.J."/>
            <person name="Probst A.J."/>
            <person name="Thomas B.C."/>
            <person name="Singh A."/>
            <person name="Wilkins M.J."/>
            <person name="Karaoz U."/>
            <person name="Brodie E.L."/>
            <person name="Williams K.H."/>
            <person name="Hubbard S.S."/>
            <person name="Banfield J.F."/>
        </authorList>
    </citation>
    <scope>NUCLEOTIDE SEQUENCE [LARGE SCALE GENOMIC DNA]</scope>
</reference>
<dbReference type="EMBL" id="MEVC01000006">
    <property type="protein sequence ID" value="OGC55981.1"/>
    <property type="molecule type" value="Genomic_DNA"/>
</dbReference>
<protein>
    <submittedName>
        <fullName evidence="1">Uncharacterized protein</fullName>
    </submittedName>
</protein>
<proteinExistence type="predicted"/>